<keyword evidence="2" id="KW-0472">Membrane</keyword>
<organism evidence="4 5">
    <name type="scientific">Oleispira antarctica RB-8</name>
    <dbReference type="NCBI Taxonomy" id="698738"/>
    <lineage>
        <taxon>Bacteria</taxon>
        <taxon>Pseudomonadati</taxon>
        <taxon>Pseudomonadota</taxon>
        <taxon>Gammaproteobacteria</taxon>
        <taxon>Oceanospirillales</taxon>
        <taxon>Oceanospirillaceae</taxon>
        <taxon>Oleispira</taxon>
    </lineage>
</organism>
<dbReference type="EMBL" id="FO203512">
    <property type="protein sequence ID" value="CCK77539.1"/>
    <property type="molecule type" value="Genomic_DNA"/>
</dbReference>
<keyword evidence="2" id="KW-1133">Transmembrane helix</keyword>
<evidence type="ECO:0000256" key="1">
    <source>
        <dbReference type="ARBA" id="ARBA00023002"/>
    </source>
</evidence>
<dbReference type="InterPro" id="IPR036188">
    <property type="entry name" value="FAD/NAD-bd_sf"/>
</dbReference>
<dbReference type="SUPFAM" id="SSF54373">
    <property type="entry name" value="FAD-linked reductases, C-terminal domain"/>
    <property type="match status" value="1"/>
</dbReference>
<feature type="transmembrane region" description="Helical" evidence="2">
    <location>
        <begin position="6"/>
        <end position="28"/>
    </location>
</feature>
<sequence length="445" mass="49823">MPYLRRAFLFFIFYFLFFIFYFLFKVLIGYTMKKVIIVGGGILGLSCAYYLQTSGQAQVILLEAGSFAAATTSQAAALLTRARSDLNDGLMVDETHRVIKQFEQNTHPIMQRNGCIHIASQGDNFHSELSILKNHHQQGKDRGLNSQWLNANQIKQQLPWLAVKNESLGLFYPDDGHADPYLLANFYLQGAKKSGAYLYQGVRIKQLLESGDKIIGVRSDKNEDWIGDTVLLAGGPWSSVLAAQHNVKLGMAPVRSHYWITDNQTPLSPSQAMAIVPNSKVYFRPENKGLLFGVRDSQNCIIDPKELPTTQQGIHDHRFKNDENGWLALEENWQGLIATCPLLETAQLSHYISGISSYTPDSLPLLGPSQEWENLFIAAGCSGAGIAWSGGIGRLLSEQILQQKTFVDEQRYAINRFDNEIENVDPMDATFRQTCLLARINKKTG</sequence>
<gene>
    <name evidence="4" type="ORF">OLEAN_C33630</name>
</gene>
<feature type="domain" description="FAD dependent oxidoreductase" evidence="3">
    <location>
        <begin position="34"/>
        <end position="398"/>
    </location>
</feature>
<reference evidence="4 5" key="1">
    <citation type="journal article" date="2013" name="Nat. Commun.">
        <title>Genome sequence and functional genomic analysis of the oil-degrading bacterium Oleispira antarctica.</title>
        <authorList>
            <person name="Kube M."/>
            <person name="Chernikova T.N."/>
            <person name="Al-Ramahi Y."/>
            <person name="Beloqui A."/>
            <person name="Lopez-Cortez N."/>
            <person name="Guazzaroni M.E."/>
            <person name="Heipieper H.J."/>
            <person name="Klages S."/>
            <person name="Kotsyurbenko O.R."/>
            <person name="Langer I."/>
            <person name="Nechitaylo T.Y."/>
            <person name="Lunsdorf H."/>
            <person name="Fernandez M."/>
            <person name="Juarez S."/>
            <person name="Ciordia S."/>
            <person name="Singer A."/>
            <person name="Kagan O."/>
            <person name="Egorova O."/>
            <person name="Petit P.A."/>
            <person name="Stogios P."/>
            <person name="Kim Y."/>
            <person name="Tchigvintsev A."/>
            <person name="Flick R."/>
            <person name="Denaro R."/>
            <person name="Genovese M."/>
            <person name="Albar J.P."/>
            <person name="Reva O.N."/>
            <person name="Martinez-Gomariz M."/>
            <person name="Tran H."/>
            <person name="Ferrer M."/>
            <person name="Savchenko A."/>
            <person name="Yakunin A.F."/>
            <person name="Yakimov M.M."/>
            <person name="Golyshina O.V."/>
            <person name="Reinhardt R."/>
            <person name="Golyshin P.N."/>
        </authorList>
    </citation>
    <scope>NUCLEOTIDE SEQUENCE [LARGE SCALE GENOMIC DNA]</scope>
</reference>
<name>R4YV41_OLEAN</name>
<keyword evidence="2" id="KW-0812">Transmembrane</keyword>
<dbReference type="GO" id="GO:0005737">
    <property type="term" value="C:cytoplasm"/>
    <property type="evidence" value="ECO:0007669"/>
    <property type="project" value="TreeGrafter"/>
</dbReference>
<accession>R4YV41</accession>
<dbReference type="AlphaFoldDB" id="R4YV41"/>
<evidence type="ECO:0000259" key="3">
    <source>
        <dbReference type="Pfam" id="PF01266"/>
    </source>
</evidence>
<dbReference type="InterPro" id="IPR006076">
    <property type="entry name" value="FAD-dep_OxRdtase"/>
</dbReference>
<dbReference type="Gene3D" id="3.30.9.10">
    <property type="entry name" value="D-Amino Acid Oxidase, subunit A, domain 2"/>
    <property type="match status" value="1"/>
</dbReference>
<dbReference type="GO" id="GO:0016491">
    <property type="term" value="F:oxidoreductase activity"/>
    <property type="evidence" value="ECO:0007669"/>
    <property type="project" value="UniProtKB-KW"/>
</dbReference>
<protein>
    <submittedName>
        <fullName evidence="4">Putative FAD dependent oxidoreductase</fullName>
    </submittedName>
</protein>
<evidence type="ECO:0000313" key="5">
    <source>
        <dbReference type="Proteomes" id="UP000032749"/>
    </source>
</evidence>
<evidence type="ECO:0000256" key="2">
    <source>
        <dbReference type="SAM" id="Phobius"/>
    </source>
</evidence>
<dbReference type="STRING" id="698738.OLEAN_C33630"/>
<dbReference type="Pfam" id="PF01266">
    <property type="entry name" value="DAO"/>
    <property type="match status" value="1"/>
</dbReference>
<dbReference type="Proteomes" id="UP000032749">
    <property type="component" value="Chromosome"/>
</dbReference>
<keyword evidence="5" id="KW-1185">Reference proteome</keyword>
<evidence type="ECO:0000313" key="4">
    <source>
        <dbReference type="EMBL" id="CCK77539.1"/>
    </source>
</evidence>
<dbReference type="HOGENOM" id="CLU_007884_4_3_6"/>
<proteinExistence type="predicted"/>
<dbReference type="Gene3D" id="3.50.50.60">
    <property type="entry name" value="FAD/NAD(P)-binding domain"/>
    <property type="match status" value="1"/>
</dbReference>
<dbReference type="KEGG" id="oai:OLEAN_C33630"/>
<dbReference type="SUPFAM" id="SSF51905">
    <property type="entry name" value="FAD/NAD(P)-binding domain"/>
    <property type="match status" value="1"/>
</dbReference>
<keyword evidence="1" id="KW-0560">Oxidoreductase</keyword>
<dbReference type="PANTHER" id="PTHR13847">
    <property type="entry name" value="SARCOSINE DEHYDROGENASE-RELATED"/>
    <property type="match status" value="1"/>
</dbReference>